<dbReference type="EMBL" id="JBELOE010000054">
    <property type="protein sequence ID" value="MER2490477.1"/>
    <property type="molecule type" value="Genomic_DNA"/>
</dbReference>
<dbReference type="Proteomes" id="UP001467690">
    <property type="component" value="Unassembled WGS sequence"/>
</dbReference>
<proteinExistence type="predicted"/>
<gene>
    <name evidence="1" type="ORF">ABS311_01080</name>
</gene>
<reference evidence="1 2" key="1">
    <citation type="submission" date="2024-06" db="EMBL/GenBank/DDBJ databases">
        <authorList>
            <person name="Chen R.Y."/>
        </authorList>
    </citation>
    <scope>NUCLEOTIDE SEQUENCE [LARGE SCALE GENOMIC DNA]</scope>
    <source>
        <strain evidence="1 2">D2</strain>
    </source>
</reference>
<organism evidence="1 2">
    <name type="scientific">Catenovulum sediminis</name>
    <dbReference type="NCBI Taxonomy" id="1740262"/>
    <lineage>
        <taxon>Bacteria</taxon>
        <taxon>Pseudomonadati</taxon>
        <taxon>Pseudomonadota</taxon>
        <taxon>Gammaproteobacteria</taxon>
        <taxon>Alteromonadales</taxon>
        <taxon>Alteromonadaceae</taxon>
        <taxon>Catenovulum</taxon>
    </lineage>
</organism>
<comment type="caution">
    <text evidence="1">The sequence shown here is derived from an EMBL/GenBank/DDBJ whole genome shotgun (WGS) entry which is preliminary data.</text>
</comment>
<dbReference type="Pfam" id="PF10009">
    <property type="entry name" value="DUF2252"/>
    <property type="match status" value="1"/>
</dbReference>
<dbReference type="InterPro" id="IPR018721">
    <property type="entry name" value="DUF2252"/>
</dbReference>
<dbReference type="SUPFAM" id="SSF56112">
    <property type="entry name" value="Protein kinase-like (PK-like)"/>
    <property type="match status" value="1"/>
</dbReference>
<dbReference type="PANTHER" id="PTHR39441">
    <property type="entry name" value="DUF2252 DOMAIN-CONTAINING PROTEIN"/>
    <property type="match status" value="1"/>
</dbReference>
<sequence>MQTREALLNETFKRVDGYLPEEGVAKHQKMAIDPFLFFRGSAALFYQDLASTLLKLPENILNWPLTTIIGDCHISNFGLLSEEGSHGDTVIFAPNDFDDACMGHAAWDLMRCLVSIHLAGALDRVRCPADIHEIAQHKFLDAYRKTCKKLAKNKINYNYVLDNFAKQHVLHKAFKKAHSRTCKGAKFNSKSSLAKAVDLTQETLGFRDNPERFKRLSRQQYQAAEKAFAPYVDDNIIDIVQRLGAGTGSVNMQRYYLLVGPTQKSDPDTHHLYHIVEVKKQRQAAPLYYFPDLSPVNQLNPAHLTVMCQYRMQRNADLVLDELLWKKSHWLIRSRHHARVGLAPEDILQTGKAKHLVQYAQACGQALALAHARGDRRSHLFEKMVADTLPDLKADLLQNANQYANQVIADWQWLQTQCYSATRK</sequence>
<accession>A0ABV1RCP9</accession>
<name>A0ABV1RCP9_9ALTE</name>
<protein>
    <submittedName>
        <fullName evidence="1">DUF2252 family protein</fullName>
    </submittedName>
</protein>
<dbReference type="InterPro" id="IPR011009">
    <property type="entry name" value="Kinase-like_dom_sf"/>
</dbReference>
<evidence type="ECO:0000313" key="1">
    <source>
        <dbReference type="EMBL" id="MER2490477.1"/>
    </source>
</evidence>
<evidence type="ECO:0000313" key="2">
    <source>
        <dbReference type="Proteomes" id="UP001467690"/>
    </source>
</evidence>
<dbReference type="PANTHER" id="PTHR39441:SF1">
    <property type="entry name" value="DUF2252 DOMAIN-CONTAINING PROTEIN"/>
    <property type="match status" value="1"/>
</dbReference>
<keyword evidence="2" id="KW-1185">Reference proteome</keyword>